<comment type="caution">
    <text evidence="1">The sequence shown here is derived from an EMBL/GenBank/DDBJ whole genome shotgun (WGS) entry which is preliminary data.</text>
</comment>
<sequence length="104" mass="11298">MGDESSNLHPAVQEFVGLLPSEQRDGFDGRCAESILVSDQLWRLDAERDDGRATTMRDAIGHFEGAVMTSRLIRPEGDPNHGKPAQPCAVCAALLDALYVQFVG</sequence>
<keyword evidence="2" id="KW-1185">Reference proteome</keyword>
<protein>
    <recommendedName>
        <fullName evidence="3">YwqJ-like deaminase</fullName>
    </recommendedName>
</protein>
<evidence type="ECO:0000313" key="2">
    <source>
        <dbReference type="Proteomes" id="UP000483802"/>
    </source>
</evidence>
<dbReference type="EMBL" id="WPNZ01000038">
    <property type="protein sequence ID" value="MVO90762.1"/>
    <property type="molecule type" value="Genomic_DNA"/>
</dbReference>
<dbReference type="InterPro" id="IPR025968">
    <property type="entry name" value="YwqJ_deaminase"/>
</dbReference>
<name>A0A6L6XA41_9ACTN</name>
<evidence type="ECO:0000313" key="1">
    <source>
        <dbReference type="EMBL" id="MVO90762.1"/>
    </source>
</evidence>
<evidence type="ECO:0008006" key="3">
    <source>
        <dbReference type="Google" id="ProtNLM"/>
    </source>
</evidence>
<proteinExistence type="predicted"/>
<accession>A0A6L6XA41</accession>
<organism evidence="1 2">
    <name type="scientific">Streptomyces typhae</name>
    <dbReference type="NCBI Taxonomy" id="2681492"/>
    <lineage>
        <taxon>Bacteria</taxon>
        <taxon>Bacillati</taxon>
        <taxon>Actinomycetota</taxon>
        <taxon>Actinomycetes</taxon>
        <taxon>Kitasatosporales</taxon>
        <taxon>Streptomycetaceae</taxon>
        <taxon>Streptomyces</taxon>
    </lineage>
</organism>
<dbReference type="AlphaFoldDB" id="A0A6L6XA41"/>
<dbReference type="Proteomes" id="UP000483802">
    <property type="component" value="Unassembled WGS sequence"/>
</dbReference>
<reference evidence="1 2" key="1">
    <citation type="submission" date="2019-11" db="EMBL/GenBank/DDBJ databases">
        <title>Streptomyces typhae sp. nov., a novel endophytic actinomycete isolated from the root of cattail pollen (Typha angustifolia L.).</title>
        <authorList>
            <person name="Peng C."/>
        </authorList>
    </citation>
    <scope>NUCLEOTIDE SEQUENCE [LARGE SCALE GENOMIC DNA]</scope>
    <source>
        <strain evidence="2">p1417</strain>
    </source>
</reference>
<gene>
    <name evidence="1" type="ORF">GPA10_39990</name>
</gene>
<dbReference type="Pfam" id="PF14431">
    <property type="entry name" value="YwqJ-deaminase"/>
    <property type="match status" value="1"/>
</dbReference>